<organism evidence="2 3">
    <name type="scientific">Fibrella aquatilis</name>
    <dbReference type="NCBI Taxonomy" id="2817059"/>
    <lineage>
        <taxon>Bacteria</taxon>
        <taxon>Pseudomonadati</taxon>
        <taxon>Bacteroidota</taxon>
        <taxon>Cytophagia</taxon>
        <taxon>Cytophagales</taxon>
        <taxon>Spirosomataceae</taxon>
        <taxon>Fibrella</taxon>
    </lineage>
</organism>
<comment type="caution">
    <text evidence="2">The sequence shown here is derived from an EMBL/GenBank/DDBJ whole genome shotgun (WGS) entry which is preliminary data.</text>
</comment>
<accession>A0A939G6G1</accession>
<evidence type="ECO:0000313" key="3">
    <source>
        <dbReference type="Proteomes" id="UP000664795"/>
    </source>
</evidence>
<proteinExistence type="predicted"/>
<evidence type="ECO:0000256" key="1">
    <source>
        <dbReference type="SAM" id="MobiDB-lite"/>
    </source>
</evidence>
<protein>
    <submittedName>
        <fullName evidence="2">Uncharacterized protein</fullName>
    </submittedName>
</protein>
<keyword evidence="3" id="KW-1185">Reference proteome</keyword>
<gene>
    <name evidence="2" type="ORF">J2I48_19890</name>
</gene>
<reference evidence="2 3" key="1">
    <citation type="submission" date="2021-03" db="EMBL/GenBank/DDBJ databases">
        <title>Fibrella sp. HMF5036 genome sequencing and assembly.</title>
        <authorList>
            <person name="Kang H."/>
            <person name="Kim H."/>
            <person name="Bae S."/>
            <person name="Joh K."/>
        </authorList>
    </citation>
    <scope>NUCLEOTIDE SEQUENCE [LARGE SCALE GENOMIC DNA]</scope>
    <source>
        <strain evidence="2 3">HMF5036</strain>
    </source>
</reference>
<dbReference type="EMBL" id="JAFMYU010000018">
    <property type="protein sequence ID" value="MBO0933282.1"/>
    <property type="molecule type" value="Genomic_DNA"/>
</dbReference>
<name>A0A939G6G1_9BACT</name>
<dbReference type="AlphaFoldDB" id="A0A939G6G1"/>
<dbReference type="Proteomes" id="UP000664795">
    <property type="component" value="Unassembled WGS sequence"/>
</dbReference>
<dbReference type="RefSeq" id="WP_207337239.1">
    <property type="nucleotide sequence ID" value="NZ_JAFMYU010000018.1"/>
</dbReference>
<evidence type="ECO:0000313" key="2">
    <source>
        <dbReference type="EMBL" id="MBO0933282.1"/>
    </source>
</evidence>
<sequence length="109" mass="10804">MTSQASDASALTDQTVQALSGNPASVSPTDGASLIDSWISSLGDSPIASDLSSLKSALQSSSPDSQEISSLLMSLSQQTSAAASQAGGGAQGSLQQLASALESFGKQIQ</sequence>
<feature type="region of interest" description="Disordered" evidence="1">
    <location>
        <begin position="1"/>
        <end position="30"/>
    </location>
</feature>